<organism evidence="5">
    <name type="scientific">uncultured rumen bacterium</name>
    <dbReference type="NCBI Taxonomy" id="136703"/>
    <lineage>
        <taxon>Bacteria</taxon>
        <taxon>environmental samples</taxon>
    </lineage>
</organism>
<dbReference type="GO" id="GO:0031222">
    <property type="term" value="P:arabinan catabolic process"/>
    <property type="evidence" value="ECO:0007669"/>
    <property type="project" value="TreeGrafter"/>
</dbReference>
<dbReference type="Pfam" id="PF00933">
    <property type="entry name" value="Glyco_hydro_3"/>
    <property type="match status" value="1"/>
</dbReference>
<keyword evidence="3" id="KW-0378">Hydrolase</keyword>
<dbReference type="InterPro" id="IPR036881">
    <property type="entry name" value="Glyco_hydro_3_C_sf"/>
</dbReference>
<proteinExistence type="inferred from homology"/>
<dbReference type="InterPro" id="IPR013783">
    <property type="entry name" value="Ig-like_fold"/>
</dbReference>
<feature type="domain" description="Fibronectin type III-like" evidence="4">
    <location>
        <begin position="699"/>
        <end position="768"/>
    </location>
</feature>
<dbReference type="InterPro" id="IPR001764">
    <property type="entry name" value="Glyco_hydro_3_N"/>
</dbReference>
<evidence type="ECO:0000313" key="5">
    <source>
        <dbReference type="EMBL" id="ADO20356.1"/>
    </source>
</evidence>
<dbReference type="SMART" id="SM01217">
    <property type="entry name" value="Fn3_like"/>
    <property type="match status" value="1"/>
</dbReference>
<sequence>MKGFVRKPAGFFRSNPYFCENTFEMKRLTLMLALCAVTLSLSAQPYKDRSLPPEERAKDLVSRLTLEEKASLSMHPSAPVEALGIKAYNWWSEALHGVARNGAATVFPQPIGMAASFDEPLLYEVFTAVSDEARVKYKIAKESGHIGQYQGVTFWTPNINIFRDPRWGRGMETYGEDPYLTGQMGMAVVRGLQGPSDSPVLKAHACAKHYAVHSGPEWNRHSYDAEVSERDLRETYLPAFKDLVTKANVQEVMTAYNRFRGEPCGASDYLINTILRGEWGYKGLITSDCWAVEDFYVQGRHGYSPDVASAAAAAVHAGVDTECGQAYRHIPEAVERGLLDEKDLDRNLIRLFTARYQLGEMDDISLWDDLPASILEGPEHLALSRKMAQESMVLLQNKGGILPLAPDVRVALVGPNGDDREMQWGNYNPVPGRTVTLYDALKERFPGIKYVRGCGIVGAEFAPKPDPNNPLSQALGKSREEMEAIARQYAIGVQDILNYVRRQERMQASFLPELDVQSVLKELEGIDVVIFAGGISPRFEGEEMPVNLPGFKGGDRTDIQLPQVQRDLMKALHDAGKKVILVNFSGCAIGLVPETESCDAILQAWYPGEEGGLAITDVLFGDVNPSGKLPVTFYRSVEDLPDFENYDMKGHTYRYFKGKPLFPFGYGLSYSTFRYKRAKVRNNSLIIPVKNTGKREATEVVQVYVRRKGDPDGPVKTLRAFRRVTIPAGKTVKVCIPLEDETFLWWSEEAQDMVPLPGKYELLYGGSSDQVRSKGFRFRK</sequence>
<dbReference type="Gene3D" id="3.40.50.1700">
    <property type="entry name" value="Glycoside hydrolase family 3 C-terminal domain"/>
    <property type="match status" value="1"/>
</dbReference>
<dbReference type="InterPro" id="IPR017853">
    <property type="entry name" value="GH"/>
</dbReference>
<keyword evidence="2" id="KW-0732">Signal</keyword>
<dbReference type="Gene3D" id="3.20.20.300">
    <property type="entry name" value="Glycoside hydrolase, family 3, N-terminal domain"/>
    <property type="match status" value="1"/>
</dbReference>
<dbReference type="GO" id="GO:0045493">
    <property type="term" value="P:xylan catabolic process"/>
    <property type="evidence" value="ECO:0007669"/>
    <property type="project" value="InterPro"/>
</dbReference>
<dbReference type="InterPro" id="IPR044993">
    <property type="entry name" value="BXL"/>
</dbReference>
<reference evidence="5" key="1">
    <citation type="submission" date="2010-01" db="EMBL/GenBank/DDBJ databases">
        <title>gene cluster sequence.</title>
        <authorList>
            <person name="Zhou J."/>
            <person name="Chang L."/>
            <person name="Bao L."/>
        </authorList>
    </citation>
    <scope>NUCLEOTIDE SEQUENCE</scope>
</reference>
<dbReference type="GO" id="GO:0046556">
    <property type="term" value="F:alpha-L-arabinofuranosidase activity"/>
    <property type="evidence" value="ECO:0007669"/>
    <property type="project" value="TreeGrafter"/>
</dbReference>
<dbReference type="InterPro" id="IPR026891">
    <property type="entry name" value="Fn3-like"/>
</dbReference>
<dbReference type="AlphaFoldDB" id="E3TBJ5"/>
<dbReference type="PANTHER" id="PTHR42721:SF3">
    <property type="entry name" value="BETA-D-XYLOSIDASE 5-RELATED"/>
    <property type="match status" value="1"/>
</dbReference>
<dbReference type="CAZy" id="GH3">
    <property type="family name" value="Glycoside Hydrolase Family 3"/>
</dbReference>
<dbReference type="InterPro" id="IPR002772">
    <property type="entry name" value="Glyco_hydro_3_C"/>
</dbReference>
<evidence type="ECO:0000256" key="1">
    <source>
        <dbReference type="ARBA" id="ARBA00005336"/>
    </source>
</evidence>
<dbReference type="Gene3D" id="2.60.40.10">
    <property type="entry name" value="Immunoglobulins"/>
    <property type="match status" value="1"/>
</dbReference>
<dbReference type="SUPFAM" id="SSF52279">
    <property type="entry name" value="Beta-D-glucan exohydrolase, C-terminal domain"/>
    <property type="match status" value="1"/>
</dbReference>
<dbReference type="Pfam" id="PF01915">
    <property type="entry name" value="Glyco_hydro_3_C"/>
    <property type="match status" value="1"/>
</dbReference>
<evidence type="ECO:0000259" key="4">
    <source>
        <dbReference type="SMART" id="SM01217"/>
    </source>
</evidence>
<dbReference type="EMBL" id="GU573897">
    <property type="protein sequence ID" value="ADO20356.1"/>
    <property type="molecule type" value="Genomic_DNA"/>
</dbReference>
<dbReference type="GO" id="GO:0009044">
    <property type="term" value="F:xylan 1,4-beta-xylosidase activity"/>
    <property type="evidence" value="ECO:0007669"/>
    <property type="project" value="InterPro"/>
</dbReference>
<name>E3TBJ5_9BACT</name>
<dbReference type="SUPFAM" id="SSF51445">
    <property type="entry name" value="(Trans)glycosidases"/>
    <property type="match status" value="1"/>
</dbReference>
<comment type="similarity">
    <text evidence="1">Belongs to the glycosyl hydrolase 3 family.</text>
</comment>
<dbReference type="PRINTS" id="PR00133">
    <property type="entry name" value="GLHYDRLASE3"/>
</dbReference>
<dbReference type="PANTHER" id="PTHR42721">
    <property type="entry name" value="SUGAR HYDROLASE-RELATED"/>
    <property type="match status" value="1"/>
</dbReference>
<protein>
    <submittedName>
        <fullName evidence="5">Putative beta-D-xylosidase/alpha-L-arabinosidase</fullName>
    </submittedName>
</protein>
<accession>E3TBJ5</accession>
<evidence type="ECO:0000256" key="2">
    <source>
        <dbReference type="ARBA" id="ARBA00022729"/>
    </source>
</evidence>
<evidence type="ECO:0000256" key="3">
    <source>
        <dbReference type="ARBA" id="ARBA00022801"/>
    </source>
</evidence>
<dbReference type="Pfam" id="PF14310">
    <property type="entry name" value="Fn3-like"/>
    <property type="match status" value="1"/>
</dbReference>
<dbReference type="InterPro" id="IPR036962">
    <property type="entry name" value="Glyco_hydro_3_N_sf"/>
</dbReference>